<dbReference type="Pfam" id="PF01633">
    <property type="entry name" value="Choline_kinase"/>
    <property type="match status" value="1"/>
</dbReference>
<dbReference type="InterPro" id="IPR011009">
    <property type="entry name" value="Kinase-like_dom_sf"/>
</dbReference>
<dbReference type="Gene3D" id="3.30.200.20">
    <property type="entry name" value="Phosphorylase Kinase, domain 1"/>
    <property type="match status" value="1"/>
</dbReference>
<dbReference type="Gene3D" id="3.90.1200.10">
    <property type="match status" value="1"/>
</dbReference>
<dbReference type="Proteomes" id="UP000789738">
    <property type="component" value="Unassembled WGS sequence"/>
</dbReference>
<name>A0A2A7MC60_9CLOT</name>
<dbReference type="NCBIfam" id="TIGR02906">
    <property type="entry name" value="spore_CotS"/>
    <property type="match status" value="1"/>
</dbReference>
<dbReference type="Proteomes" id="UP001189143">
    <property type="component" value="Unassembled WGS sequence"/>
</dbReference>
<dbReference type="InterPro" id="IPR000719">
    <property type="entry name" value="Prot_kinase_dom"/>
</dbReference>
<evidence type="ECO:0000313" key="7">
    <source>
        <dbReference type="Proteomes" id="UP000431451"/>
    </source>
</evidence>
<dbReference type="EMBL" id="CAKJVE010000004">
    <property type="protein sequence ID" value="CAG9711455.1"/>
    <property type="molecule type" value="Genomic_DNA"/>
</dbReference>
<dbReference type="SUPFAM" id="SSF56112">
    <property type="entry name" value="Protein kinase-like (PK-like)"/>
    <property type="match status" value="1"/>
</dbReference>
<dbReference type="GO" id="GO:0042601">
    <property type="term" value="C:endospore-forming forespore"/>
    <property type="evidence" value="ECO:0007669"/>
    <property type="project" value="TreeGrafter"/>
</dbReference>
<reference evidence="5 7" key="2">
    <citation type="submission" date="2018-06" db="EMBL/GenBank/DDBJ databases">
        <authorList>
            <consortium name="IHU Genomes"/>
        </authorList>
    </citation>
    <scope>NUCLEOTIDE SEQUENCE [LARGE SCALE GENOMIC DNA]</scope>
    <source>
        <strain evidence="5 7">NEC25</strain>
    </source>
</reference>
<evidence type="ECO:0000313" key="4">
    <source>
        <dbReference type="EMBL" id="PEG29442.1"/>
    </source>
</evidence>
<evidence type="ECO:0000313" key="2">
    <source>
        <dbReference type="EMBL" id="CAG9711455.1"/>
    </source>
</evidence>
<feature type="domain" description="Protein kinase" evidence="1">
    <location>
        <begin position="1"/>
        <end position="351"/>
    </location>
</feature>
<reference evidence="3" key="4">
    <citation type="submission" date="2022-10" db="EMBL/GenBank/DDBJ databases">
        <authorList>
            <person name="Aires J."/>
            <person name="Mesa V."/>
        </authorList>
    </citation>
    <scope>NUCLEOTIDE SEQUENCE</scope>
    <source>
        <strain evidence="3">Clostridium neonatale JD116</strain>
    </source>
</reference>
<proteinExistence type="predicted"/>
<dbReference type="InterPro" id="IPR047175">
    <property type="entry name" value="CotS-like"/>
</dbReference>
<keyword evidence="4" id="KW-0946">Virion</keyword>
<reference evidence="4 6" key="1">
    <citation type="submission" date="2017-10" db="EMBL/GenBank/DDBJ databases">
        <title>Effective Description of Clostridium neonatale sp. nov. linked to necrotizing enterocolitis in neonates and a clarification of species assignable to the genus Clostridium (Prazmowski 1880) emend. Lawson and Rainey 2016.</title>
        <authorList>
            <person name="Bernard K."/>
            <person name="Burdz T."/>
            <person name="Wiebe D."/>
            <person name="Balcewich B."/>
            <person name="Alfa M."/>
            <person name="Bernier A.-M."/>
        </authorList>
    </citation>
    <scope>NUCLEOTIDE SEQUENCE [LARGE SCALE GENOMIC DNA]</scope>
    <source>
        <strain evidence="4 6">LCDC99A005</strain>
    </source>
</reference>
<dbReference type="AlphaFoldDB" id="A0A2A7MC60"/>
<dbReference type="Proteomes" id="UP000220840">
    <property type="component" value="Unassembled WGS sequence"/>
</dbReference>
<dbReference type="GO" id="GO:0004672">
    <property type="term" value="F:protein kinase activity"/>
    <property type="evidence" value="ECO:0007669"/>
    <property type="project" value="InterPro"/>
</dbReference>
<gene>
    <name evidence="5" type="primary">cotI_2</name>
    <name evidence="2" type="synonym">cotI</name>
    <name evidence="3" type="ORF">CNEO2_800019</name>
    <name evidence="2" type="ORF">CNEO_45332</name>
    <name evidence="5" type="ORF">CNEONATNEC25_00473</name>
    <name evidence="4" type="ORF">CQ394_18985</name>
</gene>
<dbReference type="RefSeq" id="WP_058293663.1">
    <property type="nucleotide sequence ID" value="NZ_CAKJVD010000016.1"/>
</dbReference>
<protein>
    <submittedName>
        <fullName evidence="4">CotS family spore coat protein</fullName>
    </submittedName>
    <submittedName>
        <fullName evidence="5">Spore coat protein I</fullName>
    </submittedName>
</protein>
<evidence type="ECO:0000259" key="1">
    <source>
        <dbReference type="PROSITE" id="PS50011"/>
    </source>
</evidence>
<evidence type="ECO:0000313" key="3">
    <source>
        <dbReference type="EMBL" id="CAI3688555.1"/>
    </source>
</evidence>
<keyword evidence="4" id="KW-0167">Capsid protein</keyword>
<sequence>MKKIKYAHKNTLCEYDLSLDFFKELGIKINDVVPLRKVFLLYTDEGNKILKKVNYDIDRINIISDSLDYIKKKYNNVIAFDKLKNSLNYIQWKGNLYVVMDLLQGREATFSNPIEIELCAENLAMLHNASNGLKEYLEKKYSKNMMDISLKDKFTMSYDNLCNLKEMVSKYKYKNQFDTLFMENVDKYLDEIVNVNNKLEKSSYISLRNMEDKISICHNDLAYHNFLINDRDVNILDFDFMTIDLRVIDIADFILKSIKNVAFDINKMILEINSYEKINKLSLEEKEVLGILIEFPRDFYSIVDDYYNKRKSWDYDVFLNRLLGKLDNESFRYEFLETYNKMLNKDVSQNK</sequence>
<dbReference type="EMBL" id="PDCJ01000004">
    <property type="protein sequence ID" value="PEG29442.1"/>
    <property type="molecule type" value="Genomic_DNA"/>
</dbReference>
<dbReference type="GeneID" id="68875792"/>
<dbReference type="PANTHER" id="PTHR39179">
    <property type="entry name" value="SPORE COAT PROTEIN I"/>
    <property type="match status" value="1"/>
</dbReference>
<organism evidence="4 6">
    <name type="scientific">Clostridium neonatale</name>
    <dbReference type="NCBI Taxonomy" id="137838"/>
    <lineage>
        <taxon>Bacteria</taxon>
        <taxon>Bacillati</taxon>
        <taxon>Bacillota</taxon>
        <taxon>Clostridia</taxon>
        <taxon>Eubacteriales</taxon>
        <taxon>Clostridiaceae</taxon>
        <taxon>Clostridium</taxon>
    </lineage>
</organism>
<dbReference type="Proteomes" id="UP000431451">
    <property type="component" value="Unassembled WGS sequence"/>
</dbReference>
<dbReference type="PANTHER" id="PTHR39179:SF1">
    <property type="entry name" value="SPORE COAT PROTEIN I"/>
    <property type="match status" value="1"/>
</dbReference>
<evidence type="ECO:0000313" key="6">
    <source>
        <dbReference type="Proteomes" id="UP000220840"/>
    </source>
</evidence>
<dbReference type="STRING" id="137838.GCA_001458595_00718"/>
<dbReference type="EMBL" id="UWJD01000001">
    <property type="protein sequence ID" value="VCT82886.1"/>
    <property type="molecule type" value="Genomic_DNA"/>
</dbReference>
<dbReference type="GO" id="GO:0005524">
    <property type="term" value="F:ATP binding"/>
    <property type="evidence" value="ECO:0007669"/>
    <property type="project" value="InterPro"/>
</dbReference>
<dbReference type="InterPro" id="IPR014255">
    <property type="entry name" value="Spore_coat_CotS"/>
</dbReference>
<keyword evidence="6" id="KW-1185">Reference proteome</keyword>
<reference evidence="2" key="3">
    <citation type="submission" date="2021-10" db="EMBL/GenBank/DDBJ databases">
        <authorList>
            <person name="Mesa V."/>
        </authorList>
    </citation>
    <scope>NUCLEOTIDE SEQUENCE</scope>
    <source>
        <strain evidence="2">CC3_PB</strain>
    </source>
</reference>
<dbReference type="PROSITE" id="PS50011">
    <property type="entry name" value="PROTEIN_KINASE_DOM"/>
    <property type="match status" value="1"/>
</dbReference>
<dbReference type="EMBL" id="CAMTCP010000282">
    <property type="protein sequence ID" value="CAI3688555.1"/>
    <property type="molecule type" value="Genomic_DNA"/>
</dbReference>
<evidence type="ECO:0000313" key="5">
    <source>
        <dbReference type="EMBL" id="VCT82886.1"/>
    </source>
</evidence>
<accession>A0A2A7MC60</accession>
<dbReference type="OrthoDB" id="9771902at2"/>